<sequence length="63" mass="7186">MLLIHDIKYSDLLYNWKELQPGESGTITVSYEAEQPGDFYRTVDIYGNIPNNSLMVSFIGTVK</sequence>
<gene>
    <name evidence="1" type="ORF">CE91St3_26110</name>
</gene>
<dbReference type="AlphaFoldDB" id="A0AA37K7I7"/>
<proteinExistence type="predicted"/>
<organism evidence="1 2">
    <name type="scientific">Parabacteroides merdae</name>
    <dbReference type="NCBI Taxonomy" id="46503"/>
    <lineage>
        <taxon>Bacteria</taxon>
        <taxon>Pseudomonadati</taxon>
        <taxon>Bacteroidota</taxon>
        <taxon>Bacteroidia</taxon>
        <taxon>Bacteroidales</taxon>
        <taxon>Tannerellaceae</taxon>
        <taxon>Parabacteroides</taxon>
    </lineage>
</organism>
<dbReference type="Pfam" id="PF07610">
    <property type="entry name" value="DUF1573"/>
    <property type="match status" value="1"/>
</dbReference>
<comment type="caution">
    <text evidence="1">The sequence shown here is derived from an EMBL/GenBank/DDBJ whole genome shotgun (WGS) entry which is preliminary data.</text>
</comment>
<evidence type="ECO:0000313" key="2">
    <source>
        <dbReference type="Proteomes" id="UP001055114"/>
    </source>
</evidence>
<evidence type="ECO:0000313" key="1">
    <source>
        <dbReference type="EMBL" id="GKH72748.1"/>
    </source>
</evidence>
<dbReference type="EMBL" id="BQNZ01000002">
    <property type="protein sequence ID" value="GKH72748.1"/>
    <property type="molecule type" value="Genomic_DNA"/>
</dbReference>
<dbReference type="RefSeq" id="WP_005640602.1">
    <property type="nucleotide sequence ID" value="NZ_BAABYG010000001.1"/>
</dbReference>
<reference evidence="1" key="1">
    <citation type="submission" date="2022-01" db="EMBL/GenBank/DDBJ databases">
        <title>Novel bile acid biosynthetic pathways are enriched in the microbiome of centenarians.</title>
        <authorList>
            <person name="Sato Y."/>
            <person name="Atarashi K."/>
            <person name="Plichta R.D."/>
            <person name="Arai Y."/>
            <person name="Sasajima S."/>
            <person name="Kearney M.S."/>
            <person name="Suda W."/>
            <person name="Takeshita K."/>
            <person name="Sasaki T."/>
            <person name="Okamoto S."/>
            <person name="Skelly N.A."/>
            <person name="Okamura Y."/>
            <person name="Vlamakis H."/>
            <person name="Li Y."/>
            <person name="Tanoue T."/>
            <person name="Takei H."/>
            <person name="Nittono H."/>
            <person name="Narushima S."/>
            <person name="Irie J."/>
            <person name="Itoh H."/>
            <person name="Moriya K."/>
            <person name="Sugiura Y."/>
            <person name="Suematsu M."/>
            <person name="Moritoki N."/>
            <person name="Shibata S."/>
            <person name="Littman R.D."/>
            <person name="Fischbach A.M."/>
            <person name="Uwamino Y."/>
            <person name="Inoue T."/>
            <person name="Honda A."/>
            <person name="Hattori M."/>
            <person name="Murai T."/>
            <person name="Xavier J.R."/>
            <person name="Hirose N."/>
            <person name="Honda K."/>
        </authorList>
    </citation>
    <scope>NUCLEOTIDE SEQUENCE</scope>
    <source>
        <strain evidence="1">CE91-St3</strain>
    </source>
</reference>
<dbReference type="InterPro" id="IPR011467">
    <property type="entry name" value="DUF1573"/>
</dbReference>
<dbReference type="Proteomes" id="UP001055114">
    <property type="component" value="Unassembled WGS sequence"/>
</dbReference>
<dbReference type="GeneID" id="49203452"/>
<accession>A0AA37K7I7</accession>
<name>A0AA37K7I7_9BACT</name>
<protein>
    <submittedName>
        <fullName evidence="1">Uncharacterized protein</fullName>
    </submittedName>
</protein>